<evidence type="ECO:0000256" key="9">
    <source>
        <dbReference type="ARBA" id="ARBA00023002"/>
    </source>
</evidence>
<evidence type="ECO:0000256" key="6">
    <source>
        <dbReference type="ARBA" id="ARBA00022692"/>
    </source>
</evidence>
<dbReference type="GO" id="GO:0005506">
    <property type="term" value="F:iron ion binding"/>
    <property type="evidence" value="ECO:0007669"/>
    <property type="project" value="InterPro"/>
</dbReference>
<dbReference type="PRINTS" id="PR00385">
    <property type="entry name" value="P450"/>
</dbReference>
<evidence type="ECO:0000256" key="10">
    <source>
        <dbReference type="ARBA" id="ARBA00023004"/>
    </source>
</evidence>
<dbReference type="InterPro" id="IPR002401">
    <property type="entry name" value="Cyt_P450_E_grp-I"/>
</dbReference>
<comment type="cofactor">
    <cofactor evidence="1 13">
        <name>heme</name>
        <dbReference type="ChEBI" id="CHEBI:30413"/>
    </cofactor>
</comment>
<dbReference type="GO" id="GO:0016705">
    <property type="term" value="F:oxidoreductase activity, acting on paired donors, with incorporation or reduction of molecular oxygen"/>
    <property type="evidence" value="ECO:0007669"/>
    <property type="project" value="InterPro"/>
</dbReference>
<evidence type="ECO:0000256" key="8">
    <source>
        <dbReference type="ARBA" id="ARBA00022989"/>
    </source>
</evidence>
<comment type="pathway">
    <text evidence="3">Secondary metabolite biosynthesis; terpenoid biosynthesis.</text>
</comment>
<dbReference type="Pfam" id="PF00067">
    <property type="entry name" value="p450"/>
    <property type="match status" value="1"/>
</dbReference>
<protein>
    <submittedName>
        <fullName evidence="15">Cytochrome P450</fullName>
    </submittedName>
</protein>
<keyword evidence="6" id="KW-0812">Transmembrane</keyword>
<comment type="subcellular location">
    <subcellularLocation>
        <location evidence="2">Membrane</location>
    </subcellularLocation>
</comment>
<evidence type="ECO:0000256" key="2">
    <source>
        <dbReference type="ARBA" id="ARBA00004370"/>
    </source>
</evidence>
<dbReference type="PRINTS" id="PR00463">
    <property type="entry name" value="EP450I"/>
</dbReference>
<evidence type="ECO:0000256" key="3">
    <source>
        <dbReference type="ARBA" id="ARBA00004721"/>
    </source>
</evidence>
<dbReference type="GO" id="GO:0016020">
    <property type="term" value="C:membrane"/>
    <property type="evidence" value="ECO:0007669"/>
    <property type="project" value="UniProtKB-SubCell"/>
</dbReference>
<dbReference type="GO" id="GO:0020037">
    <property type="term" value="F:heme binding"/>
    <property type="evidence" value="ECO:0007669"/>
    <property type="project" value="InterPro"/>
</dbReference>
<keyword evidence="8" id="KW-1133">Transmembrane helix</keyword>
<evidence type="ECO:0000256" key="1">
    <source>
        <dbReference type="ARBA" id="ARBA00001971"/>
    </source>
</evidence>
<dbReference type="InterPro" id="IPR001128">
    <property type="entry name" value="Cyt_P450"/>
</dbReference>
<accession>A0AAD6SUZ6</accession>
<gene>
    <name evidence="15" type="ORF">C8F04DRAFT_662581</name>
</gene>
<keyword evidence="5 13" id="KW-0349">Heme</keyword>
<keyword evidence="12" id="KW-0472">Membrane</keyword>
<dbReference type="EMBL" id="JARJCM010000074">
    <property type="protein sequence ID" value="KAJ7032277.1"/>
    <property type="molecule type" value="Genomic_DNA"/>
</dbReference>
<evidence type="ECO:0000256" key="7">
    <source>
        <dbReference type="ARBA" id="ARBA00022723"/>
    </source>
</evidence>
<evidence type="ECO:0000313" key="15">
    <source>
        <dbReference type="EMBL" id="KAJ7032277.1"/>
    </source>
</evidence>
<keyword evidence="10 13" id="KW-0408">Iron</keyword>
<evidence type="ECO:0000256" key="13">
    <source>
        <dbReference type="PIRSR" id="PIRSR602401-1"/>
    </source>
</evidence>
<comment type="similarity">
    <text evidence="4 14">Belongs to the cytochrome P450 family.</text>
</comment>
<proteinExistence type="inferred from homology"/>
<dbReference type="GO" id="GO:0004497">
    <property type="term" value="F:monooxygenase activity"/>
    <property type="evidence" value="ECO:0007669"/>
    <property type="project" value="UniProtKB-KW"/>
</dbReference>
<reference evidence="15" key="1">
    <citation type="submission" date="2023-03" db="EMBL/GenBank/DDBJ databases">
        <title>Massive genome expansion in bonnet fungi (Mycena s.s.) driven by repeated elements and novel gene families across ecological guilds.</title>
        <authorList>
            <consortium name="Lawrence Berkeley National Laboratory"/>
            <person name="Harder C.B."/>
            <person name="Miyauchi S."/>
            <person name="Viragh M."/>
            <person name="Kuo A."/>
            <person name="Thoen E."/>
            <person name="Andreopoulos B."/>
            <person name="Lu D."/>
            <person name="Skrede I."/>
            <person name="Drula E."/>
            <person name="Henrissat B."/>
            <person name="Morin E."/>
            <person name="Kohler A."/>
            <person name="Barry K."/>
            <person name="LaButti K."/>
            <person name="Morin E."/>
            <person name="Salamov A."/>
            <person name="Lipzen A."/>
            <person name="Mereny Z."/>
            <person name="Hegedus B."/>
            <person name="Baldrian P."/>
            <person name="Stursova M."/>
            <person name="Weitz H."/>
            <person name="Taylor A."/>
            <person name="Grigoriev I.V."/>
            <person name="Nagy L.G."/>
            <person name="Martin F."/>
            <person name="Kauserud H."/>
        </authorList>
    </citation>
    <scope>NUCLEOTIDE SEQUENCE</scope>
    <source>
        <strain evidence="15">CBHHK200</strain>
    </source>
</reference>
<evidence type="ECO:0000256" key="14">
    <source>
        <dbReference type="RuleBase" id="RU000461"/>
    </source>
</evidence>
<evidence type="ECO:0000313" key="16">
    <source>
        <dbReference type="Proteomes" id="UP001218188"/>
    </source>
</evidence>
<comment type="caution">
    <text evidence="15">The sequence shown here is derived from an EMBL/GenBank/DDBJ whole genome shotgun (WGS) entry which is preliminary data.</text>
</comment>
<dbReference type="PROSITE" id="PS00086">
    <property type="entry name" value="CYTOCHROME_P450"/>
    <property type="match status" value="1"/>
</dbReference>
<dbReference type="AlphaFoldDB" id="A0AAD6SUZ6"/>
<name>A0AAD6SUZ6_9AGAR</name>
<evidence type="ECO:0000256" key="11">
    <source>
        <dbReference type="ARBA" id="ARBA00023033"/>
    </source>
</evidence>
<feature type="binding site" description="axial binding residue" evidence="13">
    <location>
        <position position="468"/>
    </location>
    <ligand>
        <name>heme</name>
        <dbReference type="ChEBI" id="CHEBI:30413"/>
    </ligand>
    <ligandPart>
        <name>Fe</name>
        <dbReference type="ChEBI" id="CHEBI:18248"/>
    </ligandPart>
</feature>
<dbReference type="InterPro" id="IPR036396">
    <property type="entry name" value="Cyt_P450_sf"/>
</dbReference>
<evidence type="ECO:0000256" key="12">
    <source>
        <dbReference type="ARBA" id="ARBA00023136"/>
    </source>
</evidence>
<dbReference type="SUPFAM" id="SSF48264">
    <property type="entry name" value="Cytochrome P450"/>
    <property type="match status" value="1"/>
</dbReference>
<keyword evidence="11 14" id="KW-0503">Monooxygenase</keyword>
<dbReference type="Gene3D" id="1.10.630.10">
    <property type="entry name" value="Cytochrome P450"/>
    <property type="match status" value="1"/>
</dbReference>
<keyword evidence="16" id="KW-1185">Reference proteome</keyword>
<dbReference type="PANTHER" id="PTHR24305">
    <property type="entry name" value="CYTOCHROME P450"/>
    <property type="match status" value="1"/>
</dbReference>
<organism evidence="15 16">
    <name type="scientific">Mycena alexandri</name>
    <dbReference type="NCBI Taxonomy" id="1745969"/>
    <lineage>
        <taxon>Eukaryota</taxon>
        <taxon>Fungi</taxon>
        <taxon>Dikarya</taxon>
        <taxon>Basidiomycota</taxon>
        <taxon>Agaricomycotina</taxon>
        <taxon>Agaricomycetes</taxon>
        <taxon>Agaricomycetidae</taxon>
        <taxon>Agaricales</taxon>
        <taxon>Marasmiineae</taxon>
        <taxon>Mycenaceae</taxon>
        <taxon>Mycena</taxon>
    </lineage>
</organism>
<dbReference type="Proteomes" id="UP001218188">
    <property type="component" value="Unassembled WGS sequence"/>
</dbReference>
<evidence type="ECO:0000256" key="5">
    <source>
        <dbReference type="ARBA" id="ARBA00022617"/>
    </source>
</evidence>
<dbReference type="InterPro" id="IPR017972">
    <property type="entry name" value="Cyt_P450_CS"/>
</dbReference>
<keyword evidence="9 14" id="KW-0560">Oxidoreductase</keyword>
<dbReference type="InterPro" id="IPR050121">
    <property type="entry name" value="Cytochrome_P450_monoxygenase"/>
</dbReference>
<keyword evidence="7 13" id="KW-0479">Metal-binding</keyword>
<dbReference type="PANTHER" id="PTHR24305:SF166">
    <property type="entry name" value="CYTOCHROME P450 12A4, MITOCHONDRIAL-RELATED"/>
    <property type="match status" value="1"/>
</dbReference>
<evidence type="ECO:0000256" key="4">
    <source>
        <dbReference type="ARBA" id="ARBA00010617"/>
    </source>
</evidence>
<sequence length="529" mass="58763">MPSASLTISAGLFLLCVWLFSKFFLNASRGVTTTRLRGPPRTNLILGLSEYTAQSVAMSDTYEEWATRYGAVYTVPSALGRQKIVVTDPTALLHVYNAERSIYAKPGNDRQFIGSVFGHGIIWAEGEEHKRQRKALSPAFSNAATRKLTPVFQDSTHKVKSTWDDLIESSDGAIIEVQKWMNAIALDSIGIAGFAYDFHVLDGEQSPVTAVFDALEHANLNSFDTAVLILSFVFPIINSLPTHRMRLFWELRRTLEEIAGRMLEDTRREKEAGVVDGVGDKSLIGLLLKAGLEESEMHMTPEEVAAQNVLLLAGYETTAATLTWALMELAWHPEIQEKLRRELSQAGDRDATWDQLTYELPYLDAVVLEALRMHPALTEIVREAVRDDIIPLGTPIVTASGETVSNITIAKGSAIVTPIRCVNRSDAFWGSDAKTFRPERWLEAITGEAKDLQGHRHLLTFHDGCRICLGKAFALAEMKAVLSILIRHFTFEFPDGLDMKVETHVTIAVRPKVAGQDGPKVPLRVKRVK</sequence>